<organism evidence="1 2">
    <name type="scientific">Pleurodeles waltl</name>
    <name type="common">Iberian ribbed newt</name>
    <dbReference type="NCBI Taxonomy" id="8319"/>
    <lineage>
        <taxon>Eukaryota</taxon>
        <taxon>Metazoa</taxon>
        <taxon>Chordata</taxon>
        <taxon>Craniata</taxon>
        <taxon>Vertebrata</taxon>
        <taxon>Euteleostomi</taxon>
        <taxon>Amphibia</taxon>
        <taxon>Batrachia</taxon>
        <taxon>Caudata</taxon>
        <taxon>Salamandroidea</taxon>
        <taxon>Salamandridae</taxon>
        <taxon>Pleurodelinae</taxon>
        <taxon>Pleurodeles</taxon>
    </lineage>
</organism>
<gene>
    <name evidence="1" type="ORF">NDU88_005097</name>
</gene>
<keyword evidence="2" id="KW-1185">Reference proteome</keyword>
<comment type="caution">
    <text evidence="1">The sequence shown here is derived from an EMBL/GenBank/DDBJ whole genome shotgun (WGS) entry which is preliminary data.</text>
</comment>
<proteinExistence type="predicted"/>
<reference evidence="1" key="1">
    <citation type="journal article" date="2022" name="bioRxiv">
        <title>Sequencing and chromosome-scale assembly of the giantPleurodeles waltlgenome.</title>
        <authorList>
            <person name="Brown T."/>
            <person name="Elewa A."/>
            <person name="Iarovenko S."/>
            <person name="Subramanian E."/>
            <person name="Araus A.J."/>
            <person name="Petzold A."/>
            <person name="Susuki M."/>
            <person name="Suzuki K.-i.T."/>
            <person name="Hayashi T."/>
            <person name="Toyoda A."/>
            <person name="Oliveira C."/>
            <person name="Osipova E."/>
            <person name="Leigh N.D."/>
            <person name="Simon A."/>
            <person name="Yun M.H."/>
        </authorList>
    </citation>
    <scope>NUCLEOTIDE SEQUENCE</scope>
    <source>
        <strain evidence="1">20211129_DDA</strain>
        <tissue evidence="1">Liver</tissue>
    </source>
</reference>
<accession>A0AAV7TUN3</accession>
<evidence type="ECO:0000313" key="1">
    <source>
        <dbReference type="EMBL" id="KAJ1179864.1"/>
    </source>
</evidence>
<dbReference type="AlphaFoldDB" id="A0AAV7TUN3"/>
<dbReference type="Proteomes" id="UP001066276">
    <property type="component" value="Chromosome 3_2"/>
</dbReference>
<protein>
    <submittedName>
        <fullName evidence="1">Uncharacterized protein</fullName>
    </submittedName>
</protein>
<dbReference type="EMBL" id="JANPWB010000006">
    <property type="protein sequence ID" value="KAJ1179864.1"/>
    <property type="molecule type" value="Genomic_DNA"/>
</dbReference>
<sequence>MRSPELMQDVDTEVFGAEEVVRMRRRGSGRFSGCSGVSLALRVAAGGRWAGLLGAVSGSDRMGVEAGREHAWPGSHVVRIRKQAQRPLERGLELDD</sequence>
<name>A0AAV7TUN3_PLEWA</name>
<evidence type="ECO:0000313" key="2">
    <source>
        <dbReference type="Proteomes" id="UP001066276"/>
    </source>
</evidence>